<evidence type="ECO:0000313" key="2">
    <source>
        <dbReference type="Proteomes" id="UP000567179"/>
    </source>
</evidence>
<protein>
    <recommendedName>
        <fullName evidence="3">F-box domain-containing protein</fullName>
    </recommendedName>
</protein>
<comment type="caution">
    <text evidence="1">The sequence shown here is derived from an EMBL/GenBank/DDBJ whole genome shotgun (WGS) entry which is preliminary data.</text>
</comment>
<organism evidence="1 2">
    <name type="scientific">Psilocybe cf. subviscida</name>
    <dbReference type="NCBI Taxonomy" id="2480587"/>
    <lineage>
        <taxon>Eukaryota</taxon>
        <taxon>Fungi</taxon>
        <taxon>Dikarya</taxon>
        <taxon>Basidiomycota</taxon>
        <taxon>Agaricomycotina</taxon>
        <taxon>Agaricomycetes</taxon>
        <taxon>Agaricomycetidae</taxon>
        <taxon>Agaricales</taxon>
        <taxon>Agaricineae</taxon>
        <taxon>Strophariaceae</taxon>
        <taxon>Psilocybe</taxon>
    </lineage>
</organism>
<dbReference type="EMBL" id="JAACJJ010000031">
    <property type="protein sequence ID" value="KAF5318014.1"/>
    <property type="molecule type" value="Genomic_DNA"/>
</dbReference>
<gene>
    <name evidence="1" type="ORF">D9619_012252</name>
</gene>
<dbReference type="AlphaFoldDB" id="A0A8H5EZE1"/>
<reference evidence="1 2" key="1">
    <citation type="journal article" date="2020" name="ISME J.">
        <title>Uncovering the hidden diversity of litter-decomposition mechanisms in mushroom-forming fungi.</title>
        <authorList>
            <person name="Floudas D."/>
            <person name="Bentzer J."/>
            <person name="Ahren D."/>
            <person name="Johansson T."/>
            <person name="Persson P."/>
            <person name="Tunlid A."/>
        </authorList>
    </citation>
    <scope>NUCLEOTIDE SEQUENCE [LARGE SCALE GENOMIC DNA]</scope>
    <source>
        <strain evidence="1 2">CBS 101986</strain>
    </source>
</reference>
<name>A0A8H5EZE1_9AGAR</name>
<evidence type="ECO:0000313" key="1">
    <source>
        <dbReference type="EMBL" id="KAF5318014.1"/>
    </source>
</evidence>
<evidence type="ECO:0008006" key="3">
    <source>
        <dbReference type="Google" id="ProtNLM"/>
    </source>
</evidence>
<accession>A0A8H5EZE1</accession>
<dbReference type="OrthoDB" id="3023006at2759"/>
<sequence>MPRPRKPTSESSLADQHLQATDALIKQTHDGNERLLQNIRAEKARDVERERAAKAKPYIETLPNEILMEIFKIVCEEMSGFHRGDMSKHQFRRPPVVISLVSSRWRTISLEQRELWRAFGARLDDWENTTNASQRSVFRRFLQRSNDLPMDLWFASTMLNLEAGPTVLHDALSRPHRVRRLAIFFEAGSAKRTFERLIKADWPYLETLEIDVGPEARRLDIPATTINSGNGLAHLTQLRCNVDFIRRIPQDNLSKLTTIQIEGYFEASFRKHSWSFLLSLARIPTLIELSIAGDLFDKPENTVQTTVVAKNLKYFRCSDVMVAEWMWIEIAFPKLQLLVLQEVDLGSLRFPYSVEDYRIQPRVHSALAPILHTLVLAECEIGFGPVPTRFLGFATAPVTHLVIVDQRDYQTDNVFDYLVSNSHQTYWPILKTITYKGDSDEHTPITSPTDLLGFLKEQKTKEPLTLRLCVDDDLLNERGTQGDSKHWEELEDSGLFESIDWEEDVIPWPRRNLFSNQSQNLFL</sequence>
<proteinExistence type="predicted"/>
<keyword evidence="2" id="KW-1185">Reference proteome</keyword>
<dbReference type="Proteomes" id="UP000567179">
    <property type="component" value="Unassembled WGS sequence"/>
</dbReference>